<evidence type="ECO:0000313" key="2">
    <source>
        <dbReference type="EMBL" id="KAL0570538.1"/>
    </source>
</evidence>
<evidence type="ECO:0000313" key="3">
    <source>
        <dbReference type="Proteomes" id="UP001465976"/>
    </source>
</evidence>
<protein>
    <recommendedName>
        <fullName evidence="4">Ferritin-like domain-containing protein</fullName>
    </recommendedName>
</protein>
<dbReference type="SUPFAM" id="SSF47240">
    <property type="entry name" value="Ferritin-like"/>
    <property type="match status" value="1"/>
</dbReference>
<dbReference type="EMBL" id="JBAHYK010000915">
    <property type="protein sequence ID" value="KAL0570538.1"/>
    <property type="molecule type" value="Genomic_DNA"/>
</dbReference>
<evidence type="ECO:0008006" key="4">
    <source>
        <dbReference type="Google" id="ProtNLM"/>
    </source>
</evidence>
<dbReference type="InterPro" id="IPR052965">
    <property type="entry name" value="Pigment-catalase-like"/>
</dbReference>
<keyword evidence="3" id="KW-1185">Reference proteome</keyword>
<accession>A0ABR3F5S6</accession>
<gene>
    <name evidence="2" type="ORF">V5O48_011420</name>
</gene>
<name>A0ABR3F5S6_9AGAR</name>
<feature type="chain" id="PRO_5047443497" description="Ferritin-like domain-containing protein" evidence="1">
    <location>
        <begin position="22"/>
        <end position="311"/>
    </location>
</feature>
<dbReference type="PANTHER" id="PTHR31694:SF26">
    <property type="entry name" value="OS05G0151100 PROTEIN"/>
    <property type="match status" value="1"/>
</dbReference>
<sequence>MWKYFTCVTLLAAILPLSTHAISFRRNNSPATNDANILNFALSLEHLEYAFYNQGLSKFSDNDFQNGGQSKSVGGWYRQILFNEQTHVQTLQETLSKMKVTAVQPCNYSFPYNDTKGFIMLSSIFETVGASAYTGAVSLLSDKDLKSKAGSILGIEARQSAWITAVPQNANPWSGQFQIPLTLNQAFTLASPFIASCPPSNPKLPAKANPALNISPAQARPGDAVTLSFNNTSVSNGTQLYMVFQTYSGTRSASINRGNNSVVLPGVADLRGTVFASVSTRNDSVDDSTTVAGPMVLLFPFDSSFTLLQVQ</sequence>
<dbReference type="Pfam" id="PF13668">
    <property type="entry name" value="Ferritin_2"/>
    <property type="match status" value="1"/>
</dbReference>
<proteinExistence type="predicted"/>
<feature type="signal peptide" evidence="1">
    <location>
        <begin position="1"/>
        <end position="21"/>
    </location>
</feature>
<dbReference type="InterPro" id="IPR009078">
    <property type="entry name" value="Ferritin-like_SF"/>
</dbReference>
<evidence type="ECO:0000256" key="1">
    <source>
        <dbReference type="SAM" id="SignalP"/>
    </source>
</evidence>
<comment type="caution">
    <text evidence="2">The sequence shown here is derived from an EMBL/GenBank/DDBJ whole genome shotgun (WGS) entry which is preliminary data.</text>
</comment>
<dbReference type="Proteomes" id="UP001465976">
    <property type="component" value="Unassembled WGS sequence"/>
</dbReference>
<reference evidence="2 3" key="1">
    <citation type="submission" date="2024-02" db="EMBL/GenBank/DDBJ databases">
        <title>A draft genome for the cacao thread blight pathogen Marasmius crinis-equi.</title>
        <authorList>
            <person name="Cohen S.P."/>
            <person name="Baruah I.K."/>
            <person name="Amoako-Attah I."/>
            <person name="Bukari Y."/>
            <person name="Meinhardt L.W."/>
            <person name="Bailey B.A."/>
        </authorList>
    </citation>
    <scope>NUCLEOTIDE SEQUENCE [LARGE SCALE GENOMIC DNA]</scope>
    <source>
        <strain evidence="2 3">GH-76</strain>
    </source>
</reference>
<keyword evidence="1" id="KW-0732">Signal</keyword>
<organism evidence="2 3">
    <name type="scientific">Marasmius crinis-equi</name>
    <dbReference type="NCBI Taxonomy" id="585013"/>
    <lineage>
        <taxon>Eukaryota</taxon>
        <taxon>Fungi</taxon>
        <taxon>Dikarya</taxon>
        <taxon>Basidiomycota</taxon>
        <taxon>Agaricomycotina</taxon>
        <taxon>Agaricomycetes</taxon>
        <taxon>Agaricomycetidae</taxon>
        <taxon>Agaricales</taxon>
        <taxon>Marasmiineae</taxon>
        <taxon>Marasmiaceae</taxon>
        <taxon>Marasmius</taxon>
    </lineage>
</organism>
<dbReference type="PANTHER" id="PTHR31694">
    <property type="entry name" value="DESICCATION-LIKE PROTEIN"/>
    <property type="match status" value="1"/>
</dbReference>